<gene>
    <name evidence="1" type="ORF">ACFFU4_03210</name>
</gene>
<organism evidence="1 2">
    <name type="scientific">Roseovarius ramblicola</name>
    <dbReference type="NCBI Taxonomy" id="2022336"/>
    <lineage>
        <taxon>Bacteria</taxon>
        <taxon>Pseudomonadati</taxon>
        <taxon>Pseudomonadota</taxon>
        <taxon>Alphaproteobacteria</taxon>
        <taxon>Rhodobacterales</taxon>
        <taxon>Roseobacteraceae</taxon>
        <taxon>Roseovarius</taxon>
    </lineage>
</organism>
<dbReference type="Proteomes" id="UP001589670">
    <property type="component" value="Unassembled WGS sequence"/>
</dbReference>
<comment type="caution">
    <text evidence="1">The sequence shown here is derived from an EMBL/GenBank/DDBJ whole genome shotgun (WGS) entry which is preliminary data.</text>
</comment>
<evidence type="ECO:0000313" key="1">
    <source>
        <dbReference type="EMBL" id="MFB9148759.1"/>
    </source>
</evidence>
<proteinExistence type="predicted"/>
<dbReference type="EMBL" id="JBHMEC010000004">
    <property type="protein sequence ID" value="MFB9148759.1"/>
    <property type="molecule type" value="Genomic_DNA"/>
</dbReference>
<reference evidence="1 2" key="1">
    <citation type="submission" date="2024-09" db="EMBL/GenBank/DDBJ databases">
        <authorList>
            <person name="Sun Q."/>
            <person name="Mori K."/>
        </authorList>
    </citation>
    <scope>NUCLEOTIDE SEQUENCE [LARGE SCALE GENOMIC DNA]</scope>
    <source>
        <strain evidence="1 2">CECT 9424</strain>
    </source>
</reference>
<keyword evidence="2" id="KW-1185">Reference proteome</keyword>
<dbReference type="RefSeq" id="WP_377066993.1">
    <property type="nucleotide sequence ID" value="NZ_JBHMEC010000004.1"/>
</dbReference>
<sequence length="107" mass="12087">MTAFRFNPRPVTWVTVKVNAPVEDGIEPQNFRAKVLILPEAERQAIADDPREALRQVWLGWEGIEDIDGNPVPFSKKAREQLMGYSYITLGVAEAYRRATAGIETKN</sequence>
<protein>
    <submittedName>
        <fullName evidence="1">Uncharacterized protein</fullName>
    </submittedName>
</protein>
<name>A0ABV5HWG1_9RHOB</name>
<accession>A0ABV5HWG1</accession>
<evidence type="ECO:0000313" key="2">
    <source>
        <dbReference type="Proteomes" id="UP001589670"/>
    </source>
</evidence>